<accession>A0A1F5AZJ9</accession>
<dbReference type="InterPro" id="IPR036388">
    <property type="entry name" value="WH-like_DNA-bd_sf"/>
</dbReference>
<organism evidence="8 9">
    <name type="scientific">Candidatus Azambacteria bacterium RBG_16_47_10</name>
    <dbReference type="NCBI Taxonomy" id="1797292"/>
    <lineage>
        <taxon>Bacteria</taxon>
        <taxon>Candidatus Azamiibacteriota</taxon>
    </lineage>
</organism>
<name>A0A1F5AZJ9_9BACT</name>
<dbReference type="Gene3D" id="1.10.1740.10">
    <property type="match status" value="1"/>
</dbReference>
<feature type="domain" description="RNA polymerase sigma factor 70 region 4 type 2" evidence="7">
    <location>
        <begin position="120"/>
        <end position="172"/>
    </location>
</feature>
<comment type="similarity">
    <text evidence="1">Belongs to the sigma-70 factor family. ECF subfamily.</text>
</comment>
<evidence type="ECO:0000259" key="7">
    <source>
        <dbReference type="Pfam" id="PF08281"/>
    </source>
</evidence>
<dbReference type="InterPro" id="IPR013324">
    <property type="entry name" value="RNA_pol_sigma_r3/r4-like"/>
</dbReference>
<gene>
    <name evidence="8" type="ORF">A2Z10_01860</name>
</gene>
<dbReference type="InterPro" id="IPR007627">
    <property type="entry name" value="RNA_pol_sigma70_r2"/>
</dbReference>
<dbReference type="Pfam" id="PF04542">
    <property type="entry name" value="Sigma70_r2"/>
    <property type="match status" value="1"/>
</dbReference>
<evidence type="ECO:0000256" key="1">
    <source>
        <dbReference type="ARBA" id="ARBA00010641"/>
    </source>
</evidence>
<evidence type="ECO:0000256" key="2">
    <source>
        <dbReference type="ARBA" id="ARBA00023015"/>
    </source>
</evidence>
<dbReference type="Gene3D" id="1.10.10.10">
    <property type="entry name" value="Winged helix-like DNA-binding domain superfamily/Winged helix DNA-binding domain"/>
    <property type="match status" value="1"/>
</dbReference>
<evidence type="ECO:0000256" key="4">
    <source>
        <dbReference type="ARBA" id="ARBA00023125"/>
    </source>
</evidence>
<evidence type="ECO:0008006" key="10">
    <source>
        <dbReference type="Google" id="ProtNLM"/>
    </source>
</evidence>
<dbReference type="GO" id="GO:0016987">
    <property type="term" value="F:sigma factor activity"/>
    <property type="evidence" value="ECO:0007669"/>
    <property type="project" value="UniProtKB-KW"/>
</dbReference>
<dbReference type="Proteomes" id="UP000176639">
    <property type="component" value="Unassembled WGS sequence"/>
</dbReference>
<dbReference type="InterPro" id="IPR013249">
    <property type="entry name" value="RNA_pol_sigma70_r4_t2"/>
</dbReference>
<dbReference type="GO" id="GO:0006352">
    <property type="term" value="P:DNA-templated transcription initiation"/>
    <property type="evidence" value="ECO:0007669"/>
    <property type="project" value="InterPro"/>
</dbReference>
<evidence type="ECO:0000313" key="8">
    <source>
        <dbReference type="EMBL" id="OGD23759.1"/>
    </source>
</evidence>
<dbReference type="SUPFAM" id="SSF88659">
    <property type="entry name" value="Sigma3 and sigma4 domains of RNA polymerase sigma factors"/>
    <property type="match status" value="1"/>
</dbReference>
<feature type="domain" description="RNA polymerase sigma-70 region 2" evidence="6">
    <location>
        <begin position="23"/>
        <end position="91"/>
    </location>
</feature>
<dbReference type="GO" id="GO:0003677">
    <property type="term" value="F:DNA binding"/>
    <property type="evidence" value="ECO:0007669"/>
    <property type="project" value="UniProtKB-KW"/>
</dbReference>
<dbReference type="PANTHER" id="PTHR43133">
    <property type="entry name" value="RNA POLYMERASE ECF-TYPE SIGMA FACTO"/>
    <property type="match status" value="1"/>
</dbReference>
<evidence type="ECO:0000313" key="9">
    <source>
        <dbReference type="Proteomes" id="UP000176639"/>
    </source>
</evidence>
<dbReference type="PANTHER" id="PTHR43133:SF52">
    <property type="entry name" value="ECF RNA POLYMERASE SIGMA FACTOR SIGL"/>
    <property type="match status" value="1"/>
</dbReference>
<dbReference type="InterPro" id="IPR013325">
    <property type="entry name" value="RNA_pol_sigma_r2"/>
</dbReference>
<dbReference type="InterPro" id="IPR039425">
    <property type="entry name" value="RNA_pol_sigma-70-like"/>
</dbReference>
<evidence type="ECO:0000256" key="3">
    <source>
        <dbReference type="ARBA" id="ARBA00023082"/>
    </source>
</evidence>
<reference evidence="8 9" key="1">
    <citation type="journal article" date="2016" name="Nat. Commun.">
        <title>Thousands of microbial genomes shed light on interconnected biogeochemical processes in an aquifer system.</title>
        <authorList>
            <person name="Anantharaman K."/>
            <person name="Brown C.T."/>
            <person name="Hug L.A."/>
            <person name="Sharon I."/>
            <person name="Castelle C.J."/>
            <person name="Probst A.J."/>
            <person name="Thomas B.C."/>
            <person name="Singh A."/>
            <person name="Wilkins M.J."/>
            <person name="Karaoz U."/>
            <person name="Brodie E.L."/>
            <person name="Williams K.H."/>
            <person name="Hubbard S.S."/>
            <person name="Banfield J.F."/>
        </authorList>
    </citation>
    <scope>NUCLEOTIDE SEQUENCE [LARGE SCALE GENOMIC DNA]</scope>
</reference>
<dbReference type="AlphaFoldDB" id="A0A1F5AZJ9"/>
<dbReference type="SUPFAM" id="SSF88946">
    <property type="entry name" value="Sigma2 domain of RNA polymerase sigma factors"/>
    <property type="match status" value="1"/>
</dbReference>
<dbReference type="Pfam" id="PF08281">
    <property type="entry name" value="Sigma70_r4_2"/>
    <property type="match status" value="1"/>
</dbReference>
<sequence>MDGDEDNILIERAQRNGEYFSVLYKKYADSVCKYLLARVNFDKATAEDIMQDVFIRAFEHLNQYKYQGVPYRAYLFTIAHNLLVNHYRDKRTVQLEEIGEDEDQHGEKIIDRAEVKMEAQEIWHAVAELPHTERDTLFMRYKSEMSVKEIAGVMHKTANAVKLTLCRGRKKLFKDPCICCIHNGMRCACGGKCSCRTGVFAHSIRA</sequence>
<dbReference type="NCBIfam" id="TIGR02937">
    <property type="entry name" value="sigma70-ECF"/>
    <property type="match status" value="1"/>
</dbReference>
<protein>
    <recommendedName>
        <fullName evidence="10">RNA polymerase subunit sigma-70</fullName>
    </recommendedName>
</protein>
<keyword evidence="4" id="KW-0238">DNA-binding</keyword>
<dbReference type="EMBL" id="MEYI01000029">
    <property type="protein sequence ID" value="OGD23759.1"/>
    <property type="molecule type" value="Genomic_DNA"/>
</dbReference>
<keyword evidence="5" id="KW-0804">Transcription</keyword>
<dbReference type="InterPro" id="IPR014284">
    <property type="entry name" value="RNA_pol_sigma-70_dom"/>
</dbReference>
<keyword evidence="3" id="KW-0731">Sigma factor</keyword>
<evidence type="ECO:0000259" key="6">
    <source>
        <dbReference type="Pfam" id="PF04542"/>
    </source>
</evidence>
<evidence type="ECO:0000256" key="5">
    <source>
        <dbReference type="ARBA" id="ARBA00023163"/>
    </source>
</evidence>
<comment type="caution">
    <text evidence="8">The sequence shown here is derived from an EMBL/GenBank/DDBJ whole genome shotgun (WGS) entry which is preliminary data.</text>
</comment>
<keyword evidence="2" id="KW-0805">Transcription regulation</keyword>
<proteinExistence type="inferred from homology"/>